<dbReference type="Pfam" id="PF13354">
    <property type="entry name" value="Beta-lactamase2"/>
    <property type="match status" value="1"/>
</dbReference>
<dbReference type="RefSeq" id="WP_339586644.1">
    <property type="nucleotide sequence ID" value="NZ_JBBHJZ010000001.1"/>
</dbReference>
<evidence type="ECO:0000313" key="4">
    <source>
        <dbReference type="Proteomes" id="UP001361239"/>
    </source>
</evidence>
<dbReference type="PANTHER" id="PTHR35333:SF5">
    <property type="entry name" value="CONSERVED LIPOPROTEIN LPQF-RELATED"/>
    <property type="match status" value="1"/>
</dbReference>
<gene>
    <name evidence="3" type="ORF">WG901_04725</name>
</gene>
<dbReference type="GO" id="GO:0016787">
    <property type="term" value="F:hydrolase activity"/>
    <property type="evidence" value="ECO:0007669"/>
    <property type="project" value="UniProtKB-KW"/>
</dbReference>
<accession>A0ABU8RS64</accession>
<evidence type="ECO:0000313" key="3">
    <source>
        <dbReference type="EMBL" id="MEJ5975926.1"/>
    </source>
</evidence>
<dbReference type="Gene3D" id="3.40.710.10">
    <property type="entry name" value="DD-peptidase/beta-lactamase superfamily"/>
    <property type="match status" value="1"/>
</dbReference>
<protein>
    <submittedName>
        <fullName evidence="3">Serine hydrolase</fullName>
    </submittedName>
</protein>
<keyword evidence="3" id="KW-0378">Hydrolase</keyword>
<name>A0ABU8RS64_9SPHN</name>
<dbReference type="SUPFAM" id="SSF56601">
    <property type="entry name" value="beta-lactamase/transpeptidase-like"/>
    <property type="match status" value="1"/>
</dbReference>
<dbReference type="PANTHER" id="PTHR35333">
    <property type="entry name" value="BETA-LACTAMASE"/>
    <property type="match status" value="1"/>
</dbReference>
<dbReference type="InterPro" id="IPR012338">
    <property type="entry name" value="Beta-lactam/transpept-like"/>
</dbReference>
<feature type="domain" description="Beta-lactamase class A catalytic" evidence="2">
    <location>
        <begin position="144"/>
        <end position="243"/>
    </location>
</feature>
<organism evidence="3 4">
    <name type="scientific">Novosphingobium anseongense</name>
    <dbReference type="NCBI Taxonomy" id="3133436"/>
    <lineage>
        <taxon>Bacteria</taxon>
        <taxon>Pseudomonadati</taxon>
        <taxon>Pseudomonadota</taxon>
        <taxon>Alphaproteobacteria</taxon>
        <taxon>Sphingomonadales</taxon>
        <taxon>Sphingomonadaceae</taxon>
        <taxon>Novosphingobium</taxon>
    </lineage>
</organism>
<dbReference type="InterPro" id="IPR045155">
    <property type="entry name" value="Beta-lactam_cat"/>
</dbReference>
<keyword evidence="4" id="KW-1185">Reference proteome</keyword>
<dbReference type="EMBL" id="JBBHJZ010000001">
    <property type="protein sequence ID" value="MEJ5975926.1"/>
    <property type="molecule type" value="Genomic_DNA"/>
</dbReference>
<dbReference type="Proteomes" id="UP001361239">
    <property type="component" value="Unassembled WGS sequence"/>
</dbReference>
<sequence>MSSMAAAQQPASTLDQRVTDIVSVLLAREAPERVFAPPFLIAVPPAQLADLVGRLEAANGALRSAEGLVPVTPTSGRFTLRFEKATAVASFSIEPRAPGRVTGLRIGSAVPLADDARTIAADFAALPGRSGFALVRLGQASPIAAAHADSQFAIGSVFKLWVLDALAEDVAAGRHRWDEVVRLGPRSLPSGVTQDWPADAPVTVETLATLMISMSDNTATDVLIGLVGRERVAARVRATGHSDPARMLPLLTTAESFALKLSPSSTREAYARADEAGQARILAGLDTEKILADADLTALDGAPTAIETIEWFASPADVARVVDGLRQSRDPRVLAILGVAPTMARDLRERFAYVGYKGGSEVGVISLAWLMRRKSGGWMAVTASWNDPAAAVDPQRFAGLAERLLRLAASD</sequence>
<evidence type="ECO:0000259" key="2">
    <source>
        <dbReference type="Pfam" id="PF13354"/>
    </source>
</evidence>
<dbReference type="InterPro" id="IPR000871">
    <property type="entry name" value="Beta-lactam_class-A"/>
</dbReference>
<reference evidence="3 4" key="1">
    <citation type="submission" date="2024-03" db="EMBL/GenBank/DDBJ databases">
        <authorList>
            <person name="Jo J.-H."/>
        </authorList>
    </citation>
    <scope>NUCLEOTIDE SEQUENCE [LARGE SCALE GENOMIC DNA]</scope>
    <source>
        <strain evidence="3 4">PS1R-30</strain>
    </source>
</reference>
<comment type="catalytic activity">
    <reaction evidence="1">
        <text>a beta-lactam + H2O = a substituted beta-amino acid</text>
        <dbReference type="Rhea" id="RHEA:20401"/>
        <dbReference type="ChEBI" id="CHEBI:15377"/>
        <dbReference type="ChEBI" id="CHEBI:35627"/>
        <dbReference type="ChEBI" id="CHEBI:140347"/>
        <dbReference type="EC" id="3.5.2.6"/>
    </reaction>
</comment>
<evidence type="ECO:0000256" key="1">
    <source>
        <dbReference type="ARBA" id="ARBA00001526"/>
    </source>
</evidence>
<comment type="caution">
    <text evidence="3">The sequence shown here is derived from an EMBL/GenBank/DDBJ whole genome shotgun (WGS) entry which is preliminary data.</text>
</comment>
<proteinExistence type="predicted"/>